<sequence length="344" mass="39040">MAIGVGLIGFGPWGQVLYRECMAHDAFELICLHDRNESHQQHAASLQPAPRVLSSPEEVIHHPKVDVVMIATQMYEHKPLVFQSLKAGRHVWLEKPPCHHRTDAKQMDKMARKEKRTLFVDHTQIYCSTFAMVKERVQSGALGRIRQVRSWRANFGRFASDTDVLGQLLYHDIYLVQNLFPQAEPLRVNSSGIDLMVHGQWDTVTGSILLSNGVMVEMQASLTHPEKVQSMTILGDKGVLIWEEHPRAEMRLFRHQVSDSRKRGRLEVHYDASPEIIVTSRKPSPVNRALSHMAHCVEHGERPQSGMPEAHQVLEWMRRMRGIHASANCQAPEAGSGIPPFKCE</sequence>
<dbReference type="SUPFAM" id="SSF55347">
    <property type="entry name" value="Glyceraldehyde-3-phosphate dehydrogenase-like, C-terminal domain"/>
    <property type="match status" value="1"/>
</dbReference>
<feature type="domain" description="Gfo/Idh/MocA-like oxidoreductase N-terminal" evidence="2">
    <location>
        <begin position="3"/>
        <end position="122"/>
    </location>
</feature>
<accession>A0A1S7LKE6</accession>
<dbReference type="InterPro" id="IPR050463">
    <property type="entry name" value="Gfo/Idh/MocA_oxidrdct_glycsds"/>
</dbReference>
<protein>
    <submittedName>
        <fullName evidence="4">Uncharacterized protein</fullName>
    </submittedName>
</protein>
<evidence type="ECO:0000259" key="3">
    <source>
        <dbReference type="Pfam" id="PF22725"/>
    </source>
</evidence>
<dbReference type="InterPro" id="IPR055170">
    <property type="entry name" value="GFO_IDH_MocA-like_dom"/>
</dbReference>
<dbReference type="Pfam" id="PF22725">
    <property type="entry name" value="GFO_IDH_MocA_C3"/>
    <property type="match status" value="1"/>
</dbReference>
<gene>
    <name evidence="4" type="ORF">MAGMO_2165</name>
</gene>
<evidence type="ECO:0000313" key="4">
    <source>
        <dbReference type="EMBL" id="CRH06331.1"/>
    </source>
</evidence>
<dbReference type="AlphaFoldDB" id="A0A1S7LKE6"/>
<feature type="domain" description="GFO/IDH/MocA-like oxidoreductase" evidence="3">
    <location>
        <begin position="130"/>
        <end position="240"/>
    </location>
</feature>
<proteinExistence type="predicted"/>
<dbReference type="GO" id="GO:0016491">
    <property type="term" value="F:oxidoreductase activity"/>
    <property type="evidence" value="ECO:0007669"/>
    <property type="project" value="UniProtKB-KW"/>
</dbReference>
<evidence type="ECO:0000259" key="2">
    <source>
        <dbReference type="Pfam" id="PF01408"/>
    </source>
</evidence>
<name>A0A1S7LKE6_MAGMO</name>
<dbReference type="Gene3D" id="3.40.50.720">
    <property type="entry name" value="NAD(P)-binding Rossmann-like Domain"/>
    <property type="match status" value="1"/>
</dbReference>
<dbReference type="Gene3D" id="3.30.360.10">
    <property type="entry name" value="Dihydrodipicolinate Reductase, domain 2"/>
    <property type="match status" value="1"/>
</dbReference>
<organism evidence="4">
    <name type="scientific">Magnetococcus massalia (strain MO-1)</name>
    <dbReference type="NCBI Taxonomy" id="451514"/>
    <lineage>
        <taxon>Bacteria</taxon>
        <taxon>Pseudomonadati</taxon>
        <taxon>Pseudomonadota</taxon>
        <taxon>Magnetococcia</taxon>
        <taxon>Magnetococcales</taxon>
        <taxon>Magnetococcaceae</taxon>
        <taxon>Magnetococcus</taxon>
    </lineage>
</organism>
<dbReference type="GO" id="GO:0000166">
    <property type="term" value="F:nucleotide binding"/>
    <property type="evidence" value="ECO:0007669"/>
    <property type="project" value="InterPro"/>
</dbReference>
<keyword evidence="1" id="KW-0560">Oxidoreductase</keyword>
<dbReference type="SUPFAM" id="SSF51735">
    <property type="entry name" value="NAD(P)-binding Rossmann-fold domains"/>
    <property type="match status" value="1"/>
</dbReference>
<dbReference type="Pfam" id="PF01408">
    <property type="entry name" value="GFO_IDH_MocA"/>
    <property type="match status" value="1"/>
</dbReference>
<dbReference type="PANTHER" id="PTHR43818:SF11">
    <property type="entry name" value="BCDNA.GH03377"/>
    <property type="match status" value="1"/>
</dbReference>
<evidence type="ECO:0000256" key="1">
    <source>
        <dbReference type="ARBA" id="ARBA00023002"/>
    </source>
</evidence>
<reference evidence="4" key="1">
    <citation type="submission" date="2015-04" db="EMBL/GenBank/DDBJ databases">
        <authorList>
            <person name="Syromyatnikov M.Y."/>
            <person name="Popov V.N."/>
        </authorList>
    </citation>
    <scope>NUCLEOTIDE SEQUENCE</scope>
    <source>
        <strain evidence="4">MO-1</strain>
    </source>
</reference>
<dbReference type="EMBL" id="LO017727">
    <property type="protein sequence ID" value="CRH06331.1"/>
    <property type="molecule type" value="Genomic_DNA"/>
</dbReference>
<dbReference type="InterPro" id="IPR036291">
    <property type="entry name" value="NAD(P)-bd_dom_sf"/>
</dbReference>
<dbReference type="PANTHER" id="PTHR43818">
    <property type="entry name" value="BCDNA.GH03377"/>
    <property type="match status" value="1"/>
</dbReference>
<dbReference type="InterPro" id="IPR000683">
    <property type="entry name" value="Gfo/Idh/MocA-like_OxRdtase_N"/>
</dbReference>